<feature type="transmembrane region" description="Helical" evidence="1">
    <location>
        <begin position="114"/>
        <end position="131"/>
    </location>
</feature>
<protein>
    <recommendedName>
        <fullName evidence="4">DUF4149 domain-containing protein</fullName>
    </recommendedName>
</protein>
<keyword evidence="1" id="KW-0812">Transmembrane</keyword>
<gene>
    <name evidence="2" type="ORF">FJZ00_09955</name>
</gene>
<accession>A0A937X423</accession>
<keyword evidence="1" id="KW-0472">Membrane</keyword>
<proteinExistence type="predicted"/>
<keyword evidence="1" id="KW-1133">Transmembrane helix</keyword>
<comment type="caution">
    <text evidence="2">The sequence shown here is derived from an EMBL/GenBank/DDBJ whole genome shotgun (WGS) entry which is preliminary data.</text>
</comment>
<evidence type="ECO:0000256" key="1">
    <source>
        <dbReference type="SAM" id="Phobius"/>
    </source>
</evidence>
<organism evidence="2 3">
    <name type="scientific">Candidatus Tanganyikabacteria bacterium</name>
    <dbReference type="NCBI Taxonomy" id="2961651"/>
    <lineage>
        <taxon>Bacteria</taxon>
        <taxon>Bacillati</taxon>
        <taxon>Candidatus Sericytochromatia</taxon>
        <taxon>Candidatus Tanganyikabacteria</taxon>
    </lineage>
</organism>
<evidence type="ECO:0008006" key="4">
    <source>
        <dbReference type="Google" id="ProtNLM"/>
    </source>
</evidence>
<dbReference type="Proteomes" id="UP000703893">
    <property type="component" value="Unassembled WGS sequence"/>
</dbReference>
<feature type="transmembrane region" description="Helical" evidence="1">
    <location>
        <begin position="79"/>
        <end position="102"/>
    </location>
</feature>
<evidence type="ECO:0000313" key="3">
    <source>
        <dbReference type="Proteomes" id="UP000703893"/>
    </source>
</evidence>
<reference evidence="2 3" key="1">
    <citation type="submission" date="2019-03" db="EMBL/GenBank/DDBJ databases">
        <title>Lake Tanganyika Metagenome-Assembled Genomes (MAGs).</title>
        <authorList>
            <person name="Tran P."/>
        </authorList>
    </citation>
    <scope>NUCLEOTIDE SEQUENCE [LARGE SCALE GENOMIC DNA]</scope>
    <source>
        <strain evidence="2">K_DeepCast_65m_m2_236</strain>
    </source>
</reference>
<name>A0A937X423_9BACT</name>
<evidence type="ECO:0000313" key="2">
    <source>
        <dbReference type="EMBL" id="MBM3275468.1"/>
    </source>
</evidence>
<dbReference type="EMBL" id="VGJX01000586">
    <property type="protein sequence ID" value="MBM3275468.1"/>
    <property type="molecule type" value="Genomic_DNA"/>
</dbReference>
<sequence length="132" mass="13847">MTRVIYRIAAAVWLGTVVFLAFALSPVALGLVEKAEVPTLLRIAAHTLYPCAVGAGLLAAGMLALRLSWGDRELRKAKIALVAGALILTASGLWVSLGLELAHGQDFTRLHRDVQGLLGVSLLILLAVVGLG</sequence>
<dbReference type="AlphaFoldDB" id="A0A937X423"/>
<feature type="transmembrane region" description="Helical" evidence="1">
    <location>
        <begin position="47"/>
        <end position="67"/>
    </location>
</feature>